<evidence type="ECO:0000313" key="9">
    <source>
        <dbReference type="Proteomes" id="UP000314011"/>
    </source>
</evidence>
<reference evidence="8 9" key="1">
    <citation type="submission" date="2019-06" db="EMBL/GenBank/DDBJ databases">
        <title>Genome of new Rhodobacteraceae sp. SM1903.</title>
        <authorList>
            <person name="Ren X."/>
        </authorList>
    </citation>
    <scope>NUCLEOTIDE SEQUENCE [LARGE SCALE GENOMIC DNA]</scope>
    <source>
        <strain evidence="8 9">SM1903</strain>
    </source>
</reference>
<gene>
    <name evidence="8" type="ORF">FHY64_10150</name>
</gene>
<sequence>MTGLLAACTEMPEPSGEPKTVAGRVPFVGGAIDARTAARNFIEVVEAVEPVAEAECRRRAAHSNCDLRIVVDDRPGMPPNAFQTIDSEGQPIIAFTLSLIAEARNKDEIAFVMAHEAAHHIEGHLDRQREYATAGAVVFGQLAGVLGAGSEDEIRTAQEIGAVVGARSYSKSFELEADDLGTIITARAGFNPIVGADFFFRIPDPDGRFLSTHPPNAERYDAVITRAATLGITPPMN</sequence>
<name>A0A5C5GHV0_9RHOB</name>
<dbReference type="Gene3D" id="3.30.2010.10">
    <property type="entry name" value="Metalloproteases ('zincins'), catalytic domain"/>
    <property type="match status" value="1"/>
</dbReference>
<evidence type="ECO:0000256" key="1">
    <source>
        <dbReference type="ARBA" id="ARBA00022670"/>
    </source>
</evidence>
<dbReference type="GO" id="GO:0016020">
    <property type="term" value="C:membrane"/>
    <property type="evidence" value="ECO:0007669"/>
    <property type="project" value="TreeGrafter"/>
</dbReference>
<dbReference type="GO" id="GO:0046872">
    <property type="term" value="F:metal ion binding"/>
    <property type="evidence" value="ECO:0007669"/>
    <property type="project" value="UniProtKB-KW"/>
</dbReference>
<accession>A0A5C5GHV0</accession>
<dbReference type="Pfam" id="PF01435">
    <property type="entry name" value="Peptidase_M48"/>
    <property type="match status" value="1"/>
</dbReference>
<keyword evidence="4 6" id="KW-0862">Zinc</keyword>
<evidence type="ECO:0000313" key="8">
    <source>
        <dbReference type="EMBL" id="TNY34368.1"/>
    </source>
</evidence>
<evidence type="ECO:0000256" key="3">
    <source>
        <dbReference type="ARBA" id="ARBA00022801"/>
    </source>
</evidence>
<dbReference type="InterPro" id="IPR001915">
    <property type="entry name" value="Peptidase_M48"/>
</dbReference>
<dbReference type="GO" id="GO:0051603">
    <property type="term" value="P:proteolysis involved in protein catabolic process"/>
    <property type="evidence" value="ECO:0007669"/>
    <property type="project" value="TreeGrafter"/>
</dbReference>
<keyword evidence="3 6" id="KW-0378">Hydrolase</keyword>
<organism evidence="8 9">
    <name type="scientific">Pelagovum pacificum</name>
    <dbReference type="NCBI Taxonomy" id="2588711"/>
    <lineage>
        <taxon>Bacteria</taxon>
        <taxon>Pseudomonadati</taxon>
        <taxon>Pseudomonadota</taxon>
        <taxon>Alphaproteobacteria</taxon>
        <taxon>Rhodobacterales</taxon>
        <taxon>Paracoccaceae</taxon>
        <taxon>Pelagovum</taxon>
    </lineage>
</organism>
<dbReference type="PANTHER" id="PTHR22726">
    <property type="entry name" value="METALLOENDOPEPTIDASE OMA1"/>
    <property type="match status" value="1"/>
</dbReference>
<evidence type="ECO:0000256" key="5">
    <source>
        <dbReference type="ARBA" id="ARBA00023049"/>
    </source>
</evidence>
<evidence type="ECO:0000256" key="4">
    <source>
        <dbReference type="ARBA" id="ARBA00022833"/>
    </source>
</evidence>
<keyword evidence="5 6" id="KW-0482">Metalloprotease</keyword>
<evidence type="ECO:0000259" key="7">
    <source>
        <dbReference type="Pfam" id="PF01435"/>
    </source>
</evidence>
<dbReference type="InterPro" id="IPR051156">
    <property type="entry name" value="Mito/Outer_Membr_Metalloprot"/>
</dbReference>
<comment type="cofactor">
    <cofactor evidence="6">
        <name>Zn(2+)</name>
        <dbReference type="ChEBI" id="CHEBI:29105"/>
    </cofactor>
    <text evidence="6">Binds 1 zinc ion per subunit.</text>
</comment>
<dbReference type="Proteomes" id="UP000314011">
    <property type="component" value="Unassembled WGS sequence"/>
</dbReference>
<protein>
    <submittedName>
        <fullName evidence="8">Peptidase M48</fullName>
    </submittedName>
</protein>
<keyword evidence="1 6" id="KW-0645">Protease</keyword>
<keyword evidence="2" id="KW-0479">Metal-binding</keyword>
<dbReference type="OrthoDB" id="7338723at2"/>
<proteinExistence type="inferred from homology"/>
<dbReference type="GO" id="GO:0004222">
    <property type="term" value="F:metalloendopeptidase activity"/>
    <property type="evidence" value="ECO:0007669"/>
    <property type="project" value="InterPro"/>
</dbReference>
<dbReference type="AlphaFoldDB" id="A0A5C5GHV0"/>
<evidence type="ECO:0000256" key="2">
    <source>
        <dbReference type="ARBA" id="ARBA00022723"/>
    </source>
</evidence>
<keyword evidence="9" id="KW-1185">Reference proteome</keyword>
<dbReference type="CDD" id="cd07324">
    <property type="entry name" value="M48C_Oma1-like"/>
    <property type="match status" value="1"/>
</dbReference>
<dbReference type="EMBL" id="VFFF01000001">
    <property type="protein sequence ID" value="TNY34368.1"/>
    <property type="molecule type" value="Genomic_DNA"/>
</dbReference>
<feature type="domain" description="Peptidase M48" evidence="7">
    <location>
        <begin position="69"/>
        <end position="223"/>
    </location>
</feature>
<comment type="caution">
    <text evidence="8">The sequence shown here is derived from an EMBL/GenBank/DDBJ whole genome shotgun (WGS) entry which is preliminary data.</text>
</comment>
<comment type="similarity">
    <text evidence="6">Belongs to the peptidase M48 family.</text>
</comment>
<evidence type="ECO:0000256" key="6">
    <source>
        <dbReference type="RuleBase" id="RU003983"/>
    </source>
</evidence>
<dbReference type="PANTHER" id="PTHR22726:SF1">
    <property type="entry name" value="METALLOENDOPEPTIDASE OMA1, MITOCHONDRIAL"/>
    <property type="match status" value="1"/>
</dbReference>